<evidence type="ECO:0000313" key="4">
    <source>
        <dbReference type="Proteomes" id="UP001597351"/>
    </source>
</evidence>
<comment type="caution">
    <text evidence="3">The sequence shown here is derived from an EMBL/GenBank/DDBJ whole genome shotgun (WGS) entry which is preliminary data.</text>
</comment>
<dbReference type="Pfam" id="PF03372">
    <property type="entry name" value="Exo_endo_phos"/>
    <property type="match status" value="1"/>
</dbReference>
<dbReference type="EMBL" id="JBHUGD010000001">
    <property type="protein sequence ID" value="MFD1945397.1"/>
    <property type="molecule type" value="Genomic_DNA"/>
</dbReference>
<reference evidence="4" key="1">
    <citation type="journal article" date="2019" name="Int. J. Syst. Evol. Microbiol.">
        <title>The Global Catalogue of Microorganisms (GCM) 10K type strain sequencing project: providing services to taxonomists for standard genome sequencing and annotation.</title>
        <authorList>
            <consortium name="The Broad Institute Genomics Platform"/>
            <consortium name="The Broad Institute Genome Sequencing Center for Infectious Disease"/>
            <person name="Wu L."/>
            <person name="Ma J."/>
        </authorList>
    </citation>
    <scope>NUCLEOTIDE SEQUENCE [LARGE SCALE GENOMIC DNA]</scope>
    <source>
        <strain evidence="4">CGMCC 1.12477</strain>
    </source>
</reference>
<dbReference type="SUPFAM" id="SSF56219">
    <property type="entry name" value="DNase I-like"/>
    <property type="match status" value="1"/>
</dbReference>
<organism evidence="3 4">
    <name type="scientific">Nocardioides aestuarii</name>
    <dbReference type="NCBI Taxonomy" id="252231"/>
    <lineage>
        <taxon>Bacteria</taxon>
        <taxon>Bacillati</taxon>
        <taxon>Actinomycetota</taxon>
        <taxon>Actinomycetes</taxon>
        <taxon>Propionibacteriales</taxon>
        <taxon>Nocardioidaceae</taxon>
        <taxon>Nocardioides</taxon>
    </lineage>
</organism>
<gene>
    <name evidence="3" type="ORF">ACFSDE_01230</name>
</gene>
<dbReference type="InterPro" id="IPR051916">
    <property type="entry name" value="GPI-anchor_lipid_remodeler"/>
</dbReference>
<keyword evidence="3" id="KW-0378">Hydrolase</keyword>
<keyword evidence="3" id="KW-0540">Nuclease</keyword>
<feature type="region of interest" description="Disordered" evidence="1">
    <location>
        <begin position="34"/>
        <end position="64"/>
    </location>
</feature>
<name>A0ABW4TIR1_9ACTN</name>
<keyword evidence="4" id="KW-1185">Reference proteome</keyword>
<dbReference type="RefSeq" id="WP_343915713.1">
    <property type="nucleotide sequence ID" value="NZ_BAAAJT010000002.1"/>
</dbReference>
<feature type="domain" description="Endonuclease/exonuclease/phosphatase" evidence="2">
    <location>
        <begin position="72"/>
        <end position="290"/>
    </location>
</feature>
<accession>A0ABW4TIR1</accession>
<evidence type="ECO:0000313" key="3">
    <source>
        <dbReference type="EMBL" id="MFD1945397.1"/>
    </source>
</evidence>
<protein>
    <submittedName>
        <fullName evidence="3">Endonuclease/exonuclease/phosphatase family protein</fullName>
    </submittedName>
</protein>
<dbReference type="Proteomes" id="UP001597351">
    <property type="component" value="Unassembled WGS sequence"/>
</dbReference>
<sequence>MTRTRVSVLAAMLTGVVVVGVLVALAATRPATVSSTWPRVEPLPDAERPSAQPTAPGGTLTPCPQGSRLTAMTFNIHFGKTARGEPGLDRIAREIRAWAPDVVVLNEVDRGRGRSGGVAQARVLGQRTGMHAAYGPNRRYGGGWSGNAVLSRLPVVRSGNRALPFVEGTIPRGLLRVTVDLDGVPVDVFATHFENSSPAARRRQAREVARTVSRSPRPFVLGGDLNASPGGVALQVLDRAGVVDAWTQVGRGDGFTVPAWAPRKRIDYLLSDERLLPRRSEVLLSQVSDHRPVRTVFDVAASC</sequence>
<proteinExistence type="predicted"/>
<dbReference type="Gene3D" id="3.60.10.10">
    <property type="entry name" value="Endonuclease/exonuclease/phosphatase"/>
    <property type="match status" value="1"/>
</dbReference>
<evidence type="ECO:0000259" key="2">
    <source>
        <dbReference type="Pfam" id="PF03372"/>
    </source>
</evidence>
<dbReference type="PANTHER" id="PTHR14859:SF15">
    <property type="entry name" value="ENDONUCLEASE_EXONUCLEASE_PHOSPHATASE DOMAIN-CONTAINING PROTEIN"/>
    <property type="match status" value="1"/>
</dbReference>
<dbReference type="GO" id="GO:0004519">
    <property type="term" value="F:endonuclease activity"/>
    <property type="evidence" value="ECO:0007669"/>
    <property type="project" value="UniProtKB-KW"/>
</dbReference>
<dbReference type="InterPro" id="IPR036691">
    <property type="entry name" value="Endo/exonu/phosph_ase_sf"/>
</dbReference>
<keyword evidence="3" id="KW-0255">Endonuclease</keyword>
<evidence type="ECO:0000256" key="1">
    <source>
        <dbReference type="SAM" id="MobiDB-lite"/>
    </source>
</evidence>
<dbReference type="InterPro" id="IPR005135">
    <property type="entry name" value="Endo/exonuclease/phosphatase"/>
</dbReference>
<dbReference type="PANTHER" id="PTHR14859">
    <property type="entry name" value="CALCOFLUOR WHITE HYPERSENSITIVE PROTEIN PRECURSOR"/>
    <property type="match status" value="1"/>
</dbReference>